<keyword evidence="17" id="KW-1185">Reference proteome</keyword>
<keyword evidence="9 14" id="KW-1133">Transmembrane helix</keyword>
<dbReference type="InterPro" id="IPR038266">
    <property type="entry name" value="NapC/NirT_cytc_sf"/>
</dbReference>
<dbReference type="PANTHER" id="PTHR30333:SF1">
    <property type="entry name" value="CYTOCHROME C-TYPE PROTEIN NAPC"/>
    <property type="match status" value="1"/>
</dbReference>
<dbReference type="Gene3D" id="2.60.40.1190">
    <property type="match status" value="1"/>
</dbReference>
<evidence type="ECO:0000256" key="5">
    <source>
        <dbReference type="ARBA" id="ARBA00022617"/>
    </source>
</evidence>
<dbReference type="GO" id="GO:0005886">
    <property type="term" value="C:plasma membrane"/>
    <property type="evidence" value="ECO:0007669"/>
    <property type="project" value="UniProtKB-SubCell"/>
</dbReference>
<keyword evidence="11 14" id="KW-0472">Membrane</keyword>
<dbReference type="GO" id="GO:0009055">
    <property type="term" value="F:electron transfer activity"/>
    <property type="evidence" value="ECO:0007669"/>
    <property type="project" value="TreeGrafter"/>
</dbReference>
<accession>A0A1H6FD36</accession>
<name>A0A1H6FD36_9GAMM</name>
<dbReference type="Gene3D" id="1.10.3820.10">
    <property type="entry name" value="Di-heme elbow motif domain"/>
    <property type="match status" value="1"/>
</dbReference>
<feature type="domain" description="Cytochrome c-552/DMSO reductase-like haem-binding" evidence="15">
    <location>
        <begin position="276"/>
        <end position="582"/>
    </location>
</feature>
<comment type="subcellular location">
    <subcellularLocation>
        <location evidence="1">Cell membrane</location>
        <topology evidence="1">Single-pass membrane protein</topology>
    </subcellularLocation>
</comment>
<evidence type="ECO:0000256" key="7">
    <source>
        <dbReference type="ARBA" id="ARBA00022723"/>
    </source>
</evidence>
<sequence length="601" mass="67274">MTDTKPGFWSRKRLFGASIGMALFFMLVGIIFWGGFNTAMEATNTMEFCITCHEMEENVYQEYQGTIHDANRSGVRATCSDCHVPKSWGHKMIRKIQASKEVWHKMLGSIDTPEKFDGKRLHLAKNVWHSMKSTDSRECRNCHDFDTMDPAKQKPRARKQHMNAMRQGMTCIDCHKGIAHKKVHDQLEDEELEQMTQPDPSLIREVPQRWLDFEKQEAEREQAEKVAAKAKREQRAAEKKLAAEQAAAKAAEAAATQATTASTENTEKAATPDASGISWDVAPSREVGLFYPGQSSMEWTLVGKYHGGARPFKAGDRCFDCHDKETQAMGEKIVTGAKEDLEPNLIPGKRGSIPLTVQAVYDEQYLYMHFQWPDTEHAPVPFVEGGKMDPENPTKLAVMLSSDEINEDENPAIKYTRQAGCWGTCHHDARDMPTHPDAESLSASAHAQTLDFSQGVTKYISESRTKIEEKGRRGKKLGGWDKLKDGEALKAEMDAGHVMDLLRFKSGKGETEDGHILEQRVMTGGQGFEATAALANGTWTLEIKRKLVSTQPGDLSLTKDKLYNIGFAVHDDYSDARYHHVSLGYKLGFDNDEAEINAVAK</sequence>
<dbReference type="PANTHER" id="PTHR30333">
    <property type="entry name" value="CYTOCHROME C-TYPE PROTEIN"/>
    <property type="match status" value="1"/>
</dbReference>
<dbReference type="InterPro" id="IPR051174">
    <property type="entry name" value="Cytochrome_c-type_ET"/>
</dbReference>
<dbReference type="Pfam" id="PF03264">
    <property type="entry name" value="Cytochrom_NNT"/>
    <property type="match status" value="1"/>
</dbReference>
<dbReference type="InterPro" id="IPR005126">
    <property type="entry name" value="NapC/NirT_cyt_c_N"/>
</dbReference>
<evidence type="ECO:0000256" key="1">
    <source>
        <dbReference type="ARBA" id="ARBA00004162"/>
    </source>
</evidence>
<evidence type="ECO:0000256" key="11">
    <source>
        <dbReference type="ARBA" id="ARBA00023136"/>
    </source>
</evidence>
<evidence type="ECO:0000256" key="9">
    <source>
        <dbReference type="ARBA" id="ARBA00022989"/>
    </source>
</evidence>
<dbReference type="GO" id="GO:0020037">
    <property type="term" value="F:heme binding"/>
    <property type="evidence" value="ECO:0007669"/>
    <property type="project" value="InterPro"/>
</dbReference>
<dbReference type="GO" id="GO:0046872">
    <property type="term" value="F:metal ion binding"/>
    <property type="evidence" value="ECO:0007669"/>
    <property type="project" value="UniProtKB-KW"/>
</dbReference>
<evidence type="ECO:0000256" key="3">
    <source>
        <dbReference type="ARBA" id="ARBA00022448"/>
    </source>
</evidence>
<evidence type="ECO:0000256" key="14">
    <source>
        <dbReference type="SAM" id="Phobius"/>
    </source>
</evidence>
<evidence type="ECO:0000256" key="12">
    <source>
        <dbReference type="SAM" id="Coils"/>
    </source>
</evidence>
<feature type="region of interest" description="Disordered" evidence="13">
    <location>
        <begin position="255"/>
        <end position="277"/>
    </location>
</feature>
<dbReference type="SUPFAM" id="SSF48695">
    <property type="entry name" value="Multiheme cytochromes"/>
    <property type="match status" value="1"/>
</dbReference>
<protein>
    <submittedName>
        <fullName evidence="16">Denitrification system component NirT</fullName>
    </submittedName>
</protein>
<gene>
    <name evidence="16" type="primary">nirT_2</name>
    <name evidence="16" type="ORF">MBHS_03875</name>
</gene>
<dbReference type="InterPro" id="IPR019020">
    <property type="entry name" value="Cyt-c552/DMSO_Rdtase_haem-bd"/>
</dbReference>
<dbReference type="FunFam" id="1.10.3820.10:FF:000001">
    <property type="entry name" value="Cytochrome c-type protein"/>
    <property type="match status" value="1"/>
</dbReference>
<keyword evidence="5" id="KW-0349">Heme</keyword>
<dbReference type="EMBL" id="FMSV02000542">
    <property type="protein sequence ID" value="SEH07988.1"/>
    <property type="molecule type" value="Genomic_DNA"/>
</dbReference>
<keyword evidence="4" id="KW-1003">Cell membrane</keyword>
<evidence type="ECO:0000256" key="4">
    <source>
        <dbReference type="ARBA" id="ARBA00022475"/>
    </source>
</evidence>
<dbReference type="Proteomes" id="UP000236724">
    <property type="component" value="Unassembled WGS sequence"/>
</dbReference>
<evidence type="ECO:0000256" key="6">
    <source>
        <dbReference type="ARBA" id="ARBA00022692"/>
    </source>
</evidence>
<keyword evidence="8" id="KW-0249">Electron transport</keyword>
<feature type="transmembrane region" description="Helical" evidence="14">
    <location>
        <begin position="14"/>
        <end position="36"/>
    </location>
</feature>
<keyword evidence="3" id="KW-0813">Transport</keyword>
<evidence type="ECO:0000259" key="15">
    <source>
        <dbReference type="SMART" id="SM00887"/>
    </source>
</evidence>
<feature type="coiled-coil region" evidence="12">
    <location>
        <begin position="211"/>
        <end position="254"/>
    </location>
</feature>
<dbReference type="AlphaFoldDB" id="A0A1H6FD36"/>
<dbReference type="Pfam" id="PF09459">
    <property type="entry name" value="EB_dh"/>
    <property type="match status" value="1"/>
</dbReference>
<evidence type="ECO:0000256" key="2">
    <source>
        <dbReference type="ARBA" id="ARBA00007395"/>
    </source>
</evidence>
<evidence type="ECO:0000313" key="16">
    <source>
        <dbReference type="EMBL" id="SEH07988.1"/>
    </source>
</evidence>
<dbReference type="SMART" id="SM00887">
    <property type="entry name" value="EB_dh"/>
    <property type="match status" value="1"/>
</dbReference>
<keyword evidence="7" id="KW-0479">Metal-binding</keyword>
<keyword evidence="10" id="KW-0408">Iron</keyword>
<dbReference type="InterPro" id="IPR036280">
    <property type="entry name" value="Multihaem_cyt_sf"/>
</dbReference>
<organism evidence="16 17">
    <name type="scientific">Candidatus Venteria ishoeyi</name>
    <dbReference type="NCBI Taxonomy" id="1899563"/>
    <lineage>
        <taxon>Bacteria</taxon>
        <taxon>Pseudomonadati</taxon>
        <taxon>Pseudomonadota</taxon>
        <taxon>Gammaproteobacteria</taxon>
        <taxon>Thiotrichales</taxon>
        <taxon>Thiotrichaceae</taxon>
        <taxon>Venteria</taxon>
    </lineage>
</organism>
<dbReference type="RefSeq" id="WP_103921574.1">
    <property type="nucleotide sequence ID" value="NZ_FMSV02000542.1"/>
</dbReference>
<reference evidence="16 17" key="1">
    <citation type="submission" date="2016-10" db="EMBL/GenBank/DDBJ databases">
        <authorList>
            <person name="de Groot N.N."/>
        </authorList>
    </citation>
    <scope>NUCLEOTIDE SEQUENCE [LARGE SCALE GENOMIC DNA]</scope>
    <source>
        <strain evidence="16">MBHS1</strain>
    </source>
</reference>
<keyword evidence="12" id="KW-0175">Coiled coil</keyword>
<proteinExistence type="inferred from homology"/>
<comment type="similarity">
    <text evidence="2">Belongs to the NapC/NirT/NrfH family.</text>
</comment>
<evidence type="ECO:0000256" key="13">
    <source>
        <dbReference type="SAM" id="MobiDB-lite"/>
    </source>
</evidence>
<dbReference type="OrthoDB" id="9782159at2"/>
<keyword evidence="6 14" id="KW-0812">Transmembrane</keyword>
<evidence type="ECO:0000256" key="10">
    <source>
        <dbReference type="ARBA" id="ARBA00023004"/>
    </source>
</evidence>
<evidence type="ECO:0000313" key="17">
    <source>
        <dbReference type="Proteomes" id="UP000236724"/>
    </source>
</evidence>
<evidence type="ECO:0000256" key="8">
    <source>
        <dbReference type="ARBA" id="ARBA00022982"/>
    </source>
</evidence>
<dbReference type="GO" id="GO:0009061">
    <property type="term" value="P:anaerobic respiration"/>
    <property type="evidence" value="ECO:0007669"/>
    <property type="project" value="TreeGrafter"/>
</dbReference>